<feature type="domain" description="Protein kinase" evidence="15">
    <location>
        <begin position="282"/>
        <end position="546"/>
    </location>
</feature>
<dbReference type="PRINTS" id="PR00452">
    <property type="entry name" value="SH3DOMAIN"/>
</dbReference>
<dbReference type="Pfam" id="PF00017">
    <property type="entry name" value="SH2"/>
    <property type="match status" value="1"/>
</dbReference>
<dbReference type="GO" id="GO:0048468">
    <property type="term" value="P:cell development"/>
    <property type="evidence" value="ECO:0007669"/>
    <property type="project" value="UniProtKB-ARBA"/>
</dbReference>
<dbReference type="Proteomes" id="UP001445076">
    <property type="component" value="Unassembled WGS sequence"/>
</dbReference>
<dbReference type="GO" id="GO:0005524">
    <property type="term" value="F:ATP binding"/>
    <property type="evidence" value="ECO:0007669"/>
    <property type="project" value="UniProtKB-UniRule"/>
</dbReference>
<evidence type="ECO:0000256" key="6">
    <source>
        <dbReference type="ARBA" id="ARBA00023137"/>
    </source>
</evidence>
<evidence type="ECO:0000256" key="8">
    <source>
        <dbReference type="PROSITE-ProRule" id="PRU00191"/>
    </source>
</evidence>
<evidence type="ECO:0000256" key="7">
    <source>
        <dbReference type="ARBA" id="ARBA00051245"/>
    </source>
</evidence>
<evidence type="ECO:0000256" key="11">
    <source>
        <dbReference type="RuleBase" id="RU362096"/>
    </source>
</evidence>
<dbReference type="CDD" id="cd00192">
    <property type="entry name" value="PTKc"/>
    <property type="match status" value="1"/>
</dbReference>
<feature type="domain" description="SH2" evidence="13">
    <location>
        <begin position="168"/>
        <end position="260"/>
    </location>
</feature>
<dbReference type="AlphaFoldDB" id="A0AAW0XPV4"/>
<dbReference type="InterPro" id="IPR000980">
    <property type="entry name" value="SH2"/>
</dbReference>
<keyword evidence="8" id="KW-0727">SH2 domain</keyword>
<dbReference type="Gene3D" id="3.30.505.10">
    <property type="entry name" value="SH2 domain"/>
    <property type="match status" value="1"/>
</dbReference>
<comment type="caution">
    <text evidence="16">The sequence shown here is derived from an EMBL/GenBank/DDBJ whole genome shotgun (WGS) entry which is preliminary data.</text>
</comment>
<dbReference type="PROSITE" id="PS50011">
    <property type="entry name" value="PROTEIN_KINASE_DOM"/>
    <property type="match status" value="1"/>
</dbReference>
<dbReference type="SMART" id="SM00252">
    <property type="entry name" value="SH2"/>
    <property type="match status" value="1"/>
</dbReference>
<evidence type="ECO:0000256" key="3">
    <source>
        <dbReference type="ARBA" id="ARBA00022741"/>
    </source>
</evidence>
<dbReference type="InterPro" id="IPR020635">
    <property type="entry name" value="Tyr_kinase_cat_dom"/>
</dbReference>
<keyword evidence="6 11" id="KW-0829">Tyrosine-protein kinase</keyword>
<evidence type="ECO:0000256" key="12">
    <source>
        <dbReference type="SAM" id="MobiDB-lite"/>
    </source>
</evidence>
<keyword evidence="17" id="KW-1185">Reference proteome</keyword>
<dbReference type="SUPFAM" id="SSF50044">
    <property type="entry name" value="SH3-domain"/>
    <property type="match status" value="2"/>
</dbReference>
<evidence type="ECO:0000259" key="13">
    <source>
        <dbReference type="PROSITE" id="PS50001"/>
    </source>
</evidence>
<dbReference type="PRINTS" id="PR00401">
    <property type="entry name" value="SH2DOMAIN"/>
</dbReference>
<name>A0AAW0XPV4_CHEQU</name>
<sequence length="546" mass="62023">MSLNYTQHEHRAGPLPKPSRPVSSRRQSESEEHMYKARYDYEAAREGDLSFTEGDILEIIGPLVGTWWLARNTRTGQEGYIPYNFIKKIAGISNSESSVSEQGRVFTAQRDYTSTFQGALAFSRNDKIEVLKEKDDNWVFGRLVDNGLEGLVPRSFLTQDDALADAPWYYGVTSREKAEVVLQQPHNQSGSFLVRDSTMAPAGYCLSVLCNKAVKHYLMHLNARGGVYISQQVMFDTVSELIQYYQTHDGLGTVRLSTPCESEPVTLIGGEGQWEITRSCLVPTGEVLGEGQFGQVYKALWNKATPVAVKEMKHDCMNMMEFHREAETMQRLRHPRLVKLYGLCTKPVGEPLLIITEFVPHGSLREHLRDHNRRGTPHDLSTLLSMAEMIISGMSYLEGEKVIHRDLAARNILVGNDLQVKIADFGLARFIKDDFYLRRSNVKFPVKWTAPEALINNLYTSKSDVWSFGILLYEIFTYGGNPYPGVSGKEARDLIQDGKVNRQPRECPDDVYSVMTACWKMNPHERPSFIELRTMVNTIKERVRAF</sequence>
<dbReference type="PANTHER" id="PTHR24418">
    <property type="entry name" value="TYROSINE-PROTEIN KINASE"/>
    <property type="match status" value="1"/>
</dbReference>
<dbReference type="FunFam" id="1.10.510.10:FF:000554">
    <property type="entry name" value="Predicted protein"/>
    <property type="match status" value="1"/>
</dbReference>
<evidence type="ECO:0000259" key="14">
    <source>
        <dbReference type="PROSITE" id="PS50002"/>
    </source>
</evidence>
<dbReference type="InterPro" id="IPR036028">
    <property type="entry name" value="SH3-like_dom_sf"/>
</dbReference>
<dbReference type="PROSITE" id="PS50001">
    <property type="entry name" value="SH2"/>
    <property type="match status" value="1"/>
</dbReference>
<dbReference type="PRINTS" id="PR00109">
    <property type="entry name" value="TYRKINASE"/>
</dbReference>
<protein>
    <recommendedName>
        <fullName evidence="11">Tyrosine-protein kinase</fullName>
        <ecNumber evidence="11">2.7.10.2</ecNumber>
    </recommendedName>
</protein>
<dbReference type="InterPro" id="IPR001245">
    <property type="entry name" value="Ser-Thr/Tyr_kinase_cat_dom"/>
</dbReference>
<dbReference type="PROSITE" id="PS50002">
    <property type="entry name" value="SH3"/>
    <property type="match status" value="2"/>
</dbReference>
<dbReference type="GO" id="GO:0004715">
    <property type="term" value="F:non-membrane spanning protein tyrosine kinase activity"/>
    <property type="evidence" value="ECO:0007669"/>
    <property type="project" value="UniProtKB-EC"/>
</dbReference>
<dbReference type="SUPFAM" id="SSF56112">
    <property type="entry name" value="Protein kinase-like (PK-like)"/>
    <property type="match status" value="1"/>
</dbReference>
<evidence type="ECO:0000256" key="10">
    <source>
        <dbReference type="PROSITE-ProRule" id="PRU10141"/>
    </source>
</evidence>
<feature type="domain" description="SH3" evidence="14">
    <location>
        <begin position="30"/>
        <end position="91"/>
    </location>
</feature>
<gene>
    <name evidence="16" type="ORF">OTU49_002416</name>
</gene>
<keyword evidence="5 10" id="KW-0067">ATP-binding</keyword>
<organism evidence="16 17">
    <name type="scientific">Cherax quadricarinatus</name>
    <name type="common">Australian red claw crayfish</name>
    <dbReference type="NCBI Taxonomy" id="27406"/>
    <lineage>
        <taxon>Eukaryota</taxon>
        <taxon>Metazoa</taxon>
        <taxon>Ecdysozoa</taxon>
        <taxon>Arthropoda</taxon>
        <taxon>Crustacea</taxon>
        <taxon>Multicrustacea</taxon>
        <taxon>Malacostraca</taxon>
        <taxon>Eumalacostraca</taxon>
        <taxon>Eucarida</taxon>
        <taxon>Decapoda</taxon>
        <taxon>Pleocyemata</taxon>
        <taxon>Astacidea</taxon>
        <taxon>Parastacoidea</taxon>
        <taxon>Parastacidae</taxon>
        <taxon>Cherax</taxon>
    </lineage>
</organism>
<dbReference type="InterPro" id="IPR017441">
    <property type="entry name" value="Protein_kinase_ATP_BS"/>
</dbReference>
<feature type="binding site" evidence="10">
    <location>
        <position position="310"/>
    </location>
    <ligand>
        <name>ATP</name>
        <dbReference type="ChEBI" id="CHEBI:30616"/>
    </ligand>
</feature>
<keyword evidence="2 11" id="KW-0808">Transferase</keyword>
<evidence type="ECO:0000256" key="5">
    <source>
        <dbReference type="ARBA" id="ARBA00022840"/>
    </source>
</evidence>
<dbReference type="InterPro" id="IPR011009">
    <property type="entry name" value="Kinase-like_dom_sf"/>
</dbReference>
<dbReference type="PROSITE" id="PS00109">
    <property type="entry name" value="PROTEIN_KINASE_TYR"/>
    <property type="match status" value="1"/>
</dbReference>
<dbReference type="InterPro" id="IPR008266">
    <property type="entry name" value="Tyr_kinase_AS"/>
</dbReference>
<keyword evidence="4 11" id="KW-0418">Kinase</keyword>
<dbReference type="SMART" id="SM00326">
    <property type="entry name" value="SH3"/>
    <property type="match status" value="2"/>
</dbReference>
<dbReference type="InterPro" id="IPR001452">
    <property type="entry name" value="SH3_domain"/>
</dbReference>
<dbReference type="GO" id="GO:0002009">
    <property type="term" value="P:morphogenesis of an epithelium"/>
    <property type="evidence" value="ECO:0007669"/>
    <property type="project" value="UniProtKB-ARBA"/>
</dbReference>
<dbReference type="EMBL" id="JARKIK010000030">
    <property type="protein sequence ID" value="KAK8741811.1"/>
    <property type="molecule type" value="Genomic_DNA"/>
</dbReference>
<dbReference type="InterPro" id="IPR036860">
    <property type="entry name" value="SH2_dom_sf"/>
</dbReference>
<dbReference type="EC" id="2.7.10.2" evidence="11"/>
<dbReference type="Gene3D" id="1.10.510.10">
    <property type="entry name" value="Transferase(Phosphotransferase) domain 1"/>
    <property type="match status" value="1"/>
</dbReference>
<dbReference type="CDD" id="cd11845">
    <property type="entry name" value="SH3_Src_like"/>
    <property type="match status" value="1"/>
</dbReference>
<dbReference type="SMART" id="SM00219">
    <property type="entry name" value="TyrKc"/>
    <property type="match status" value="1"/>
</dbReference>
<comment type="similarity">
    <text evidence="11">Belongs to the protein kinase superfamily. Tyr protein kinase family.</text>
</comment>
<evidence type="ECO:0000313" key="17">
    <source>
        <dbReference type="Proteomes" id="UP001445076"/>
    </source>
</evidence>
<proteinExistence type="inferred from homology"/>
<dbReference type="PROSITE" id="PS00107">
    <property type="entry name" value="PROTEIN_KINASE_ATP"/>
    <property type="match status" value="1"/>
</dbReference>
<evidence type="ECO:0000259" key="15">
    <source>
        <dbReference type="PROSITE" id="PS50011"/>
    </source>
</evidence>
<evidence type="ECO:0000313" key="16">
    <source>
        <dbReference type="EMBL" id="KAK8741811.1"/>
    </source>
</evidence>
<feature type="domain" description="SH3" evidence="14">
    <location>
        <begin position="101"/>
        <end position="162"/>
    </location>
</feature>
<evidence type="ECO:0000256" key="1">
    <source>
        <dbReference type="ARBA" id="ARBA00022443"/>
    </source>
</evidence>
<evidence type="ECO:0000256" key="2">
    <source>
        <dbReference type="ARBA" id="ARBA00022679"/>
    </source>
</evidence>
<accession>A0AAW0XPV4</accession>
<feature type="region of interest" description="Disordered" evidence="12">
    <location>
        <begin position="1"/>
        <end position="33"/>
    </location>
</feature>
<dbReference type="InterPro" id="IPR050198">
    <property type="entry name" value="Non-receptor_tyrosine_kinases"/>
</dbReference>
<dbReference type="CDD" id="cd00174">
    <property type="entry name" value="SH3"/>
    <property type="match status" value="1"/>
</dbReference>
<evidence type="ECO:0000256" key="4">
    <source>
        <dbReference type="ARBA" id="ARBA00022777"/>
    </source>
</evidence>
<dbReference type="Gene3D" id="2.30.30.40">
    <property type="entry name" value="SH3 Domains"/>
    <property type="match status" value="2"/>
</dbReference>
<comment type="catalytic activity">
    <reaction evidence="7 11">
        <text>L-tyrosyl-[protein] + ATP = O-phospho-L-tyrosyl-[protein] + ADP + H(+)</text>
        <dbReference type="Rhea" id="RHEA:10596"/>
        <dbReference type="Rhea" id="RHEA-COMP:10136"/>
        <dbReference type="Rhea" id="RHEA-COMP:20101"/>
        <dbReference type="ChEBI" id="CHEBI:15378"/>
        <dbReference type="ChEBI" id="CHEBI:30616"/>
        <dbReference type="ChEBI" id="CHEBI:46858"/>
        <dbReference type="ChEBI" id="CHEBI:61978"/>
        <dbReference type="ChEBI" id="CHEBI:456216"/>
        <dbReference type="EC" id="2.7.10.2"/>
    </reaction>
</comment>
<dbReference type="InterPro" id="IPR000719">
    <property type="entry name" value="Prot_kinase_dom"/>
</dbReference>
<dbReference type="Pfam" id="PF07714">
    <property type="entry name" value="PK_Tyr_Ser-Thr"/>
    <property type="match status" value="1"/>
</dbReference>
<reference evidence="16 17" key="1">
    <citation type="journal article" date="2024" name="BMC Genomics">
        <title>Genome assembly of redclaw crayfish (Cherax quadricarinatus) provides insights into its immune adaptation and hypoxia tolerance.</title>
        <authorList>
            <person name="Liu Z."/>
            <person name="Zheng J."/>
            <person name="Li H."/>
            <person name="Fang K."/>
            <person name="Wang S."/>
            <person name="He J."/>
            <person name="Zhou D."/>
            <person name="Weng S."/>
            <person name="Chi M."/>
            <person name="Gu Z."/>
            <person name="He J."/>
            <person name="Li F."/>
            <person name="Wang M."/>
        </authorList>
    </citation>
    <scope>NUCLEOTIDE SEQUENCE [LARGE SCALE GENOMIC DNA]</scope>
    <source>
        <strain evidence="16">ZL_2023a</strain>
    </source>
</reference>
<dbReference type="SUPFAM" id="SSF55550">
    <property type="entry name" value="SH2 domain"/>
    <property type="match status" value="1"/>
</dbReference>
<keyword evidence="3 10" id="KW-0547">Nucleotide-binding</keyword>
<keyword evidence="1 9" id="KW-0728">SH3 domain</keyword>
<evidence type="ECO:0000256" key="9">
    <source>
        <dbReference type="PROSITE-ProRule" id="PRU00192"/>
    </source>
</evidence>
<dbReference type="Pfam" id="PF00018">
    <property type="entry name" value="SH3_1"/>
    <property type="match status" value="2"/>
</dbReference>